<evidence type="ECO:0000256" key="3">
    <source>
        <dbReference type="ARBA" id="ARBA00022840"/>
    </source>
</evidence>
<dbReference type="SMART" id="SM00382">
    <property type="entry name" value="AAA"/>
    <property type="match status" value="1"/>
</dbReference>
<gene>
    <name evidence="5" type="ORF">LV92_00058</name>
</gene>
<dbReference type="InterPro" id="IPR050093">
    <property type="entry name" value="ABC_SmlMolc_Importer"/>
</dbReference>
<dbReference type="AlphaFoldDB" id="A0A327RGS8"/>
<keyword evidence="3 5" id="KW-0067">ATP-binding</keyword>
<dbReference type="Gene3D" id="3.40.50.300">
    <property type="entry name" value="P-loop containing nucleotide triphosphate hydrolases"/>
    <property type="match status" value="1"/>
</dbReference>
<dbReference type="InterPro" id="IPR027417">
    <property type="entry name" value="P-loop_NTPase"/>
</dbReference>
<organism evidence="5 6">
    <name type="scientific">Arenibacter echinorum</name>
    <dbReference type="NCBI Taxonomy" id="440515"/>
    <lineage>
        <taxon>Bacteria</taxon>
        <taxon>Pseudomonadati</taxon>
        <taxon>Bacteroidota</taxon>
        <taxon>Flavobacteriia</taxon>
        <taxon>Flavobacteriales</taxon>
        <taxon>Flavobacteriaceae</taxon>
        <taxon>Arenibacter</taxon>
    </lineage>
</organism>
<keyword evidence="6" id="KW-1185">Reference proteome</keyword>
<evidence type="ECO:0000256" key="2">
    <source>
        <dbReference type="ARBA" id="ARBA00022741"/>
    </source>
</evidence>
<dbReference type="PROSITE" id="PS50893">
    <property type="entry name" value="ABC_TRANSPORTER_2"/>
    <property type="match status" value="1"/>
</dbReference>
<sequence>MISLNLKKTLKSAGGKIDLNLQLTIEKGQFVTLFGESGAGKTSTLRMLSGLLRPDSGTIKVGETIWFDSHKNIDLKPQQRKVGYVFQDYALFPNMSVRQNLEYALQKNQDRTIIGELLEFAELGELEQRKPETLSGGQKQRVALVRALVQRPEILILDEPLSALDLKMRIKLQEYLLQVHKKYNLTTILVSHDIGEIVKLSDRVYELQNGSVIKKGTTTDFFGLNKTSAKFRFSGEVLKIQREDVLYVISVLIGNDIIKVVADRTEANNFKIGDQVLVASKAFNPIIQKI</sequence>
<name>A0A327RGS8_9FLAO</name>
<evidence type="ECO:0000313" key="6">
    <source>
        <dbReference type="Proteomes" id="UP000249696"/>
    </source>
</evidence>
<evidence type="ECO:0000256" key="1">
    <source>
        <dbReference type="ARBA" id="ARBA00022448"/>
    </source>
</evidence>
<dbReference type="EMBL" id="QLLN01000001">
    <property type="protein sequence ID" value="RAJ15365.1"/>
    <property type="molecule type" value="Genomic_DNA"/>
</dbReference>
<keyword evidence="1" id="KW-0813">Transport</keyword>
<dbReference type="Pfam" id="PF00005">
    <property type="entry name" value="ABC_tran"/>
    <property type="match status" value="1"/>
</dbReference>
<evidence type="ECO:0000259" key="4">
    <source>
        <dbReference type="PROSITE" id="PS50893"/>
    </source>
</evidence>
<dbReference type="PROSITE" id="PS00211">
    <property type="entry name" value="ABC_TRANSPORTER_1"/>
    <property type="match status" value="1"/>
</dbReference>
<keyword evidence="2" id="KW-0547">Nucleotide-binding</keyword>
<protein>
    <submittedName>
        <fullName evidence="5">Molybdate transport system ATP-binding protein</fullName>
    </submittedName>
</protein>
<dbReference type="PANTHER" id="PTHR42781">
    <property type="entry name" value="SPERMIDINE/PUTRESCINE IMPORT ATP-BINDING PROTEIN POTA"/>
    <property type="match status" value="1"/>
</dbReference>
<comment type="caution">
    <text evidence="5">The sequence shown here is derived from an EMBL/GenBank/DDBJ whole genome shotgun (WGS) entry which is preliminary data.</text>
</comment>
<dbReference type="RefSeq" id="WP_111621700.1">
    <property type="nucleotide sequence ID" value="NZ_QLLN01000001.1"/>
</dbReference>
<dbReference type="Proteomes" id="UP000249696">
    <property type="component" value="Unassembled WGS sequence"/>
</dbReference>
<accession>A0A327RGS8</accession>
<dbReference type="OrthoDB" id="9802264at2"/>
<reference evidence="5 6" key="1">
    <citation type="submission" date="2018-06" db="EMBL/GenBank/DDBJ databases">
        <title>Genomic Encyclopedia of Archaeal and Bacterial Type Strains, Phase II (KMG-II): from individual species to whole genera.</title>
        <authorList>
            <person name="Goeker M."/>
        </authorList>
    </citation>
    <scope>NUCLEOTIDE SEQUENCE [LARGE SCALE GENOMIC DNA]</scope>
    <source>
        <strain evidence="5 6">DSM 23522</strain>
    </source>
</reference>
<dbReference type="PANTHER" id="PTHR42781:SF4">
    <property type="entry name" value="SPERMIDINE_PUTRESCINE IMPORT ATP-BINDING PROTEIN POTA"/>
    <property type="match status" value="1"/>
</dbReference>
<dbReference type="InterPro" id="IPR003593">
    <property type="entry name" value="AAA+_ATPase"/>
</dbReference>
<dbReference type="InterPro" id="IPR017871">
    <property type="entry name" value="ABC_transporter-like_CS"/>
</dbReference>
<dbReference type="SUPFAM" id="SSF52540">
    <property type="entry name" value="P-loop containing nucleoside triphosphate hydrolases"/>
    <property type="match status" value="1"/>
</dbReference>
<dbReference type="InterPro" id="IPR003439">
    <property type="entry name" value="ABC_transporter-like_ATP-bd"/>
</dbReference>
<dbReference type="GO" id="GO:0005524">
    <property type="term" value="F:ATP binding"/>
    <property type="evidence" value="ECO:0007669"/>
    <property type="project" value="UniProtKB-KW"/>
</dbReference>
<proteinExistence type="predicted"/>
<feature type="domain" description="ABC transporter" evidence="4">
    <location>
        <begin position="1"/>
        <end position="234"/>
    </location>
</feature>
<evidence type="ECO:0000313" key="5">
    <source>
        <dbReference type="EMBL" id="RAJ15365.1"/>
    </source>
</evidence>
<dbReference type="GO" id="GO:0016887">
    <property type="term" value="F:ATP hydrolysis activity"/>
    <property type="evidence" value="ECO:0007669"/>
    <property type="project" value="InterPro"/>
</dbReference>